<organism evidence="1 2">
    <name type="scientific">Phytohabitans kaempferiae</name>
    <dbReference type="NCBI Taxonomy" id="1620943"/>
    <lineage>
        <taxon>Bacteria</taxon>
        <taxon>Bacillati</taxon>
        <taxon>Actinomycetota</taxon>
        <taxon>Actinomycetes</taxon>
        <taxon>Micromonosporales</taxon>
        <taxon>Micromonosporaceae</taxon>
    </lineage>
</organism>
<dbReference type="RefSeq" id="WP_377243855.1">
    <property type="nucleotide sequence ID" value="NZ_JBHLUH010000003.1"/>
</dbReference>
<reference evidence="1 2" key="1">
    <citation type="submission" date="2024-09" db="EMBL/GenBank/DDBJ databases">
        <authorList>
            <person name="Sun Q."/>
            <person name="Mori K."/>
        </authorList>
    </citation>
    <scope>NUCLEOTIDE SEQUENCE [LARGE SCALE GENOMIC DNA]</scope>
    <source>
        <strain evidence="1 2">TBRC 3947</strain>
    </source>
</reference>
<dbReference type="EMBL" id="JBHLUH010000003">
    <property type="protein sequence ID" value="MFC0526222.1"/>
    <property type="molecule type" value="Genomic_DNA"/>
</dbReference>
<evidence type="ECO:0000313" key="2">
    <source>
        <dbReference type="Proteomes" id="UP001589867"/>
    </source>
</evidence>
<sequence>MALSQYVLALPSVTRAAPVEPLAWLLADAGLPAAMLVLAPVPLPERPTEVGLLLALLVIVTVPVRFPSAVGRK</sequence>
<gene>
    <name evidence="1" type="ORF">ACFFIA_00905</name>
</gene>
<keyword evidence="2" id="KW-1185">Reference proteome</keyword>
<dbReference type="Proteomes" id="UP001589867">
    <property type="component" value="Unassembled WGS sequence"/>
</dbReference>
<comment type="caution">
    <text evidence="1">The sequence shown here is derived from an EMBL/GenBank/DDBJ whole genome shotgun (WGS) entry which is preliminary data.</text>
</comment>
<proteinExistence type="predicted"/>
<evidence type="ECO:0000313" key="1">
    <source>
        <dbReference type="EMBL" id="MFC0526222.1"/>
    </source>
</evidence>
<name>A0ABV6LUX9_9ACTN</name>
<protein>
    <submittedName>
        <fullName evidence="1">Uncharacterized protein</fullName>
    </submittedName>
</protein>
<accession>A0ABV6LUX9</accession>